<dbReference type="AlphaFoldDB" id="A0A3E1P270"/>
<gene>
    <name evidence="1" type="ORF">DXN04_12415</name>
</gene>
<comment type="caution">
    <text evidence="1">The sequence shown here is derived from an EMBL/GenBank/DDBJ whole genome shotgun (WGS) entry which is preliminary data.</text>
</comment>
<dbReference type="RefSeq" id="WP_116853678.1">
    <property type="nucleotide sequence ID" value="NZ_QTJV01000004.1"/>
</dbReference>
<evidence type="ECO:0000313" key="1">
    <source>
        <dbReference type="EMBL" id="RFM34088.1"/>
    </source>
</evidence>
<protein>
    <submittedName>
        <fullName evidence="1">Uncharacterized protein</fullName>
    </submittedName>
</protein>
<name>A0A3E1P270_9BACT</name>
<keyword evidence="2" id="KW-1185">Reference proteome</keyword>
<dbReference type="Gene3D" id="3.40.50.880">
    <property type="match status" value="1"/>
</dbReference>
<dbReference type="Proteomes" id="UP000261174">
    <property type="component" value="Unassembled WGS sequence"/>
</dbReference>
<evidence type="ECO:0000313" key="2">
    <source>
        <dbReference type="Proteomes" id="UP000261174"/>
    </source>
</evidence>
<dbReference type="EMBL" id="QTJV01000004">
    <property type="protein sequence ID" value="RFM34088.1"/>
    <property type="molecule type" value="Genomic_DNA"/>
</dbReference>
<accession>A0A3E1P270</accession>
<dbReference type="InterPro" id="IPR029062">
    <property type="entry name" value="Class_I_gatase-like"/>
</dbReference>
<dbReference type="OrthoDB" id="9799980at2"/>
<organism evidence="1 2">
    <name type="scientific">Chitinophaga silvisoli</name>
    <dbReference type="NCBI Taxonomy" id="2291814"/>
    <lineage>
        <taxon>Bacteria</taxon>
        <taxon>Pseudomonadati</taxon>
        <taxon>Bacteroidota</taxon>
        <taxon>Chitinophagia</taxon>
        <taxon>Chitinophagales</taxon>
        <taxon>Chitinophagaceae</taxon>
        <taxon>Chitinophaga</taxon>
    </lineage>
</organism>
<reference evidence="1 2" key="1">
    <citation type="submission" date="2018-08" db="EMBL/GenBank/DDBJ databases">
        <title>Chitinophaga sp. K20C18050901, a novel bacterium isolated from forest soil.</title>
        <authorList>
            <person name="Wang C."/>
        </authorList>
    </citation>
    <scope>NUCLEOTIDE SEQUENCE [LARGE SCALE GENOMIC DNA]</scope>
    <source>
        <strain evidence="1 2">K20C18050901</strain>
    </source>
</reference>
<sequence length="123" mass="13671">MENESKQECPVPKGILVIIGGKENKGEKPDSEVQEENGSPLEILKTIVKLINKPDPLVEIITTASSEGEESYKEYVAVFKKIGVKRSRHIHHNSRPEVMVHRGPFVRMAQIIITNPTCIGIGD</sequence>
<proteinExistence type="predicted"/>